<dbReference type="GO" id="GO:0006487">
    <property type="term" value="P:protein N-linked glycosylation"/>
    <property type="evidence" value="ECO:0007669"/>
    <property type="project" value="UniProtKB-UniRule"/>
</dbReference>
<protein>
    <recommendedName>
        <fullName evidence="6">Dolichyl-diphosphooligosaccharide-protein glycosyltransferase subunit OST5</fullName>
    </recommendedName>
</protein>
<evidence type="ECO:0000256" key="6">
    <source>
        <dbReference type="RuleBase" id="RU367008"/>
    </source>
</evidence>
<keyword evidence="4 6" id="KW-1133">Transmembrane helix</keyword>
<comment type="caution">
    <text evidence="7">The sequence shown here is derived from an EMBL/GenBank/DDBJ whole genome shotgun (WGS) entry which is preliminary data.</text>
</comment>
<evidence type="ECO:0000256" key="3">
    <source>
        <dbReference type="ARBA" id="ARBA00022692"/>
    </source>
</evidence>
<dbReference type="OrthoDB" id="18408at2759"/>
<sequence>MSSALSDWKTATPFSAPIPPSVLPFLALFLLSAGLLYGGIFVVQGKNTSLFKQLSTSILASLFLGFGAIFTSVAVGVYV</sequence>
<dbReference type="GO" id="GO:0008250">
    <property type="term" value="C:oligosaccharyltransferase complex"/>
    <property type="evidence" value="ECO:0007669"/>
    <property type="project" value="UniProtKB-UniRule"/>
</dbReference>
<reference evidence="7 8" key="1">
    <citation type="submission" date="2020-12" db="EMBL/GenBank/DDBJ databases">
        <title>Metabolic potential, ecology and presence of endohyphal bacteria is reflected in genomic diversity of Mucoromycotina.</title>
        <authorList>
            <person name="Muszewska A."/>
            <person name="Okrasinska A."/>
            <person name="Steczkiewicz K."/>
            <person name="Drgas O."/>
            <person name="Orlowska M."/>
            <person name="Perlinska-Lenart U."/>
            <person name="Aleksandrzak-Piekarczyk T."/>
            <person name="Szatraj K."/>
            <person name="Zielenkiewicz U."/>
            <person name="Pilsyk S."/>
            <person name="Malc E."/>
            <person name="Mieczkowski P."/>
            <person name="Kruszewska J.S."/>
            <person name="Biernat P."/>
            <person name="Pawlowska J."/>
        </authorList>
    </citation>
    <scope>NUCLEOTIDE SEQUENCE [LARGE SCALE GENOMIC DNA]</scope>
    <source>
        <strain evidence="7 8">CBS 142.35</strain>
    </source>
</reference>
<evidence type="ECO:0000256" key="1">
    <source>
        <dbReference type="ARBA" id="ARBA00004141"/>
    </source>
</evidence>
<accession>A0A8H7VT94</accession>
<gene>
    <name evidence="7" type="ORF">INT45_005956</name>
</gene>
<feature type="transmembrane region" description="Helical" evidence="6">
    <location>
        <begin position="22"/>
        <end position="43"/>
    </location>
</feature>
<comment type="subcellular location">
    <subcellularLocation>
        <location evidence="1 6">Membrane</location>
        <topology evidence="1 6">Multi-pass membrane protein</topology>
    </subcellularLocation>
</comment>
<comment type="function">
    <text evidence="6">Subunit of the oligosaccharyl transferase (OST) complex that catalyzes the initial transfer of a defined glycan (Glc(3)Man(9)GlcNAc(2) in eukaryotes) from the lipid carrier dolichol-pyrophosphate to an asparagine residue within an Asn-X-Ser/Thr consensus motif in nascent polypeptide chains, the first step in protein N-glycosylation. N-glycosylation occurs cotranslationally and the complex associates with the Sec61 complex at the channel-forming translocon complex that mediates protein translocation across the endoplasmic reticulum (ER). All subunits are required for a maximal enzyme activity.</text>
</comment>
<dbReference type="InterPro" id="IPR007915">
    <property type="entry name" value="TMEM258/Ost5"/>
</dbReference>
<keyword evidence="3 6" id="KW-0812">Transmembrane</keyword>
<dbReference type="Pfam" id="PF05251">
    <property type="entry name" value="Ost5"/>
    <property type="match status" value="1"/>
</dbReference>
<comment type="subunit">
    <text evidence="6">Component of the oligosaccharyltransferase (OST) complex.</text>
</comment>
<evidence type="ECO:0000256" key="5">
    <source>
        <dbReference type="ARBA" id="ARBA00023136"/>
    </source>
</evidence>
<dbReference type="PANTHER" id="PTHR13636">
    <property type="entry name" value="TRANSMEMBRANE PROTEIN 258"/>
    <property type="match status" value="1"/>
</dbReference>
<comment type="similarity">
    <text evidence="2 6">Belongs to the OST5 family.</text>
</comment>
<evidence type="ECO:0000313" key="7">
    <source>
        <dbReference type="EMBL" id="KAG2226284.1"/>
    </source>
</evidence>
<dbReference type="EMBL" id="JAEPRB010000018">
    <property type="protein sequence ID" value="KAG2226284.1"/>
    <property type="molecule type" value="Genomic_DNA"/>
</dbReference>
<evidence type="ECO:0000313" key="8">
    <source>
        <dbReference type="Proteomes" id="UP000646827"/>
    </source>
</evidence>
<dbReference type="Proteomes" id="UP000646827">
    <property type="component" value="Unassembled WGS sequence"/>
</dbReference>
<keyword evidence="8" id="KW-1185">Reference proteome</keyword>
<keyword evidence="5 6" id="KW-0472">Membrane</keyword>
<dbReference type="AlphaFoldDB" id="A0A8H7VT94"/>
<name>A0A8H7VT94_9FUNG</name>
<organism evidence="7 8">
    <name type="scientific">Circinella minor</name>
    <dbReference type="NCBI Taxonomy" id="1195481"/>
    <lineage>
        <taxon>Eukaryota</taxon>
        <taxon>Fungi</taxon>
        <taxon>Fungi incertae sedis</taxon>
        <taxon>Mucoromycota</taxon>
        <taxon>Mucoromycotina</taxon>
        <taxon>Mucoromycetes</taxon>
        <taxon>Mucorales</taxon>
        <taxon>Lichtheimiaceae</taxon>
        <taxon>Circinella</taxon>
    </lineage>
</organism>
<evidence type="ECO:0000256" key="4">
    <source>
        <dbReference type="ARBA" id="ARBA00022989"/>
    </source>
</evidence>
<proteinExistence type="inferred from homology"/>
<evidence type="ECO:0000256" key="2">
    <source>
        <dbReference type="ARBA" id="ARBA00009825"/>
    </source>
</evidence>
<feature type="transmembrane region" description="Helical" evidence="6">
    <location>
        <begin position="55"/>
        <end position="78"/>
    </location>
</feature>